<name>A0ABV0ES41_9ENTE</name>
<gene>
    <name evidence="1" type="ORF">JZO67_003448</name>
</gene>
<accession>A0ABV0ES41</accession>
<proteinExistence type="predicted"/>
<evidence type="ECO:0000313" key="1">
    <source>
        <dbReference type="EMBL" id="MEO1771467.1"/>
    </source>
</evidence>
<dbReference type="Proteomes" id="UP000664357">
    <property type="component" value="Unassembled WGS sequence"/>
</dbReference>
<sequence>MRGETLKIKVFHMAEVTLGDQFHMTHDRLQIKKHFDSACPDIQKLTIHVLQPNQLDIETNTIMDIIPISTKVLGTLGTGITYTLTGVTVVMTGTIEEGEQMHEFGSSEGLLRENLMLNRAGTPKETDFIIWIDLIAKKGTPFNRELSLKMFEIVDHYIQEIRERMKMLEGKLAVETHTYEEKSNPGKPKVALVKQVAGQGAMYDMLLFPEEPSGFRGGVSIIDTNNMPVYLTANEYRDGVIRSMV</sequence>
<organism evidence="1 2">
    <name type="scientific">Candidatus Enterococcus ferrettii</name>
    <dbReference type="NCBI Taxonomy" id="2815324"/>
    <lineage>
        <taxon>Bacteria</taxon>
        <taxon>Bacillati</taxon>
        <taxon>Bacillota</taxon>
        <taxon>Bacilli</taxon>
        <taxon>Lactobacillales</taxon>
        <taxon>Enterococcaceae</taxon>
        <taxon>Enterococcus</taxon>
    </lineage>
</organism>
<dbReference type="NCBIfam" id="TIGR04482">
    <property type="entry name" value="D_pro_red_PrdD"/>
    <property type="match status" value="1"/>
</dbReference>
<comment type="caution">
    <text evidence="1">The sequence shown here is derived from an EMBL/GenBank/DDBJ whole genome shotgun (WGS) entry which is preliminary data.</text>
</comment>
<reference evidence="1 2" key="1">
    <citation type="submission" date="2024-02" db="EMBL/GenBank/DDBJ databases">
        <title>The Genome Sequence of Enterococcus sp. DIV0159.</title>
        <authorList>
            <person name="Earl A."/>
            <person name="Manson A."/>
            <person name="Gilmore M."/>
            <person name="Sanders J."/>
            <person name="Shea T."/>
            <person name="Howe W."/>
            <person name="Livny J."/>
            <person name="Cuomo C."/>
            <person name="Neafsey D."/>
            <person name="Birren B."/>
        </authorList>
    </citation>
    <scope>NUCLEOTIDE SEQUENCE [LARGE SCALE GENOMIC DNA]</scope>
    <source>
        <strain evidence="1 2">665A</strain>
    </source>
</reference>
<keyword evidence="2" id="KW-1185">Reference proteome</keyword>
<evidence type="ECO:0000313" key="2">
    <source>
        <dbReference type="Proteomes" id="UP000664357"/>
    </source>
</evidence>
<dbReference type="RefSeq" id="WP_207702714.1">
    <property type="nucleotide sequence ID" value="NZ_JAFREL020000003.1"/>
</dbReference>
<dbReference type="EMBL" id="JAFREL020000003">
    <property type="protein sequence ID" value="MEO1771467.1"/>
    <property type="molecule type" value="Genomic_DNA"/>
</dbReference>
<dbReference type="InterPro" id="IPR031000">
    <property type="entry name" value="D_pro_red_PrdD"/>
</dbReference>
<protein>
    <submittedName>
        <fullName evidence="1">D-proline reductase (Dithiol)-stabilizing protein PrdD</fullName>
    </submittedName>
</protein>